<keyword evidence="5" id="KW-0964">Secreted</keyword>
<dbReference type="PRINTS" id="PR01005">
    <property type="entry name" value="FLGHOOKAP1"/>
</dbReference>
<dbReference type="NCBIfam" id="TIGR02492">
    <property type="entry name" value="flgK_ends"/>
    <property type="match status" value="1"/>
</dbReference>
<dbReference type="Pfam" id="PF22638">
    <property type="entry name" value="FlgK_D1"/>
    <property type="match status" value="1"/>
</dbReference>
<dbReference type="GO" id="GO:0009424">
    <property type="term" value="C:bacterial-type flagellum hook"/>
    <property type="evidence" value="ECO:0007669"/>
    <property type="project" value="InterPro"/>
</dbReference>
<dbReference type="Pfam" id="PF06429">
    <property type="entry name" value="Flg_bbr_C"/>
    <property type="match status" value="1"/>
</dbReference>
<dbReference type="InterPro" id="IPR001444">
    <property type="entry name" value="Flag_bb_rod_N"/>
</dbReference>
<dbReference type="InterPro" id="IPR010930">
    <property type="entry name" value="Flg_bb/hook_C_dom"/>
</dbReference>
<feature type="domain" description="Flagellar hook-associated protein FlgK helical" evidence="9">
    <location>
        <begin position="87"/>
        <end position="318"/>
    </location>
</feature>
<keyword evidence="6" id="KW-0975">Bacterial flagellum</keyword>
<proteinExistence type="inferred from homology"/>
<evidence type="ECO:0000313" key="10">
    <source>
        <dbReference type="EMBL" id="KAA0876588.1"/>
    </source>
</evidence>
<organism evidence="10 11">
    <name type="scientific">Nitrincola tapanii</name>
    <dbReference type="NCBI Taxonomy" id="1708751"/>
    <lineage>
        <taxon>Bacteria</taxon>
        <taxon>Pseudomonadati</taxon>
        <taxon>Pseudomonadota</taxon>
        <taxon>Gammaproteobacteria</taxon>
        <taxon>Oceanospirillales</taxon>
        <taxon>Oceanospirillaceae</taxon>
        <taxon>Nitrincola</taxon>
    </lineage>
</organism>
<dbReference type="Pfam" id="PF00460">
    <property type="entry name" value="Flg_bb_rod"/>
    <property type="match status" value="1"/>
</dbReference>
<dbReference type="GO" id="GO:0005576">
    <property type="term" value="C:extracellular region"/>
    <property type="evidence" value="ECO:0007669"/>
    <property type="project" value="UniProtKB-SubCell"/>
</dbReference>
<evidence type="ECO:0000313" key="11">
    <source>
        <dbReference type="Proteomes" id="UP000325302"/>
    </source>
</evidence>
<dbReference type="RefSeq" id="WP_149389838.1">
    <property type="nucleotide sequence ID" value="NZ_SMRS01000001.1"/>
</dbReference>
<feature type="domain" description="Flagellar basal-body/hook protein C-terminal" evidence="8">
    <location>
        <begin position="628"/>
        <end position="665"/>
    </location>
</feature>
<evidence type="ECO:0000256" key="4">
    <source>
        <dbReference type="ARBA" id="ARBA00016244"/>
    </source>
</evidence>
<evidence type="ECO:0000259" key="8">
    <source>
        <dbReference type="Pfam" id="PF06429"/>
    </source>
</evidence>
<dbReference type="Proteomes" id="UP000325302">
    <property type="component" value="Unassembled WGS sequence"/>
</dbReference>
<dbReference type="InterPro" id="IPR002371">
    <property type="entry name" value="FlgK"/>
</dbReference>
<evidence type="ECO:0000259" key="7">
    <source>
        <dbReference type="Pfam" id="PF00460"/>
    </source>
</evidence>
<comment type="similarity">
    <text evidence="3">Belongs to the flagella basal body rod proteins family.</text>
</comment>
<comment type="subcellular location">
    <subcellularLocation>
        <location evidence="1">Bacterial flagellum</location>
    </subcellularLocation>
    <subcellularLocation>
        <location evidence="2">Secreted</location>
    </subcellularLocation>
</comment>
<dbReference type="GO" id="GO:0044780">
    <property type="term" value="P:bacterial-type flagellum assembly"/>
    <property type="evidence" value="ECO:0007669"/>
    <property type="project" value="InterPro"/>
</dbReference>
<dbReference type="EMBL" id="SMRS01000001">
    <property type="protein sequence ID" value="KAA0876588.1"/>
    <property type="molecule type" value="Genomic_DNA"/>
</dbReference>
<reference evidence="10 11" key="1">
    <citation type="submission" date="2019-03" db="EMBL/GenBank/DDBJ databases">
        <title>Nitrincola sp. nov. isolated from an Indian soda lake.</title>
        <authorList>
            <person name="Joshi A."/>
            <person name="Thite S.V."/>
            <person name="Joseph N."/>
            <person name="Dhotre D."/>
            <person name="Moorthy M."/>
            <person name="Shouche Y.S."/>
        </authorList>
    </citation>
    <scope>NUCLEOTIDE SEQUENCE [LARGE SCALE GENOMIC DNA]</scope>
    <source>
        <strain evidence="10 11">MEB193</strain>
    </source>
</reference>
<dbReference type="InterPro" id="IPR053927">
    <property type="entry name" value="FlgK_helical"/>
</dbReference>
<dbReference type="OrthoDB" id="9802553at2"/>
<evidence type="ECO:0000259" key="9">
    <source>
        <dbReference type="Pfam" id="PF22638"/>
    </source>
</evidence>
<sequence>MSSFNLLNIGVQSLTANQAALGVVGQNIANVNTPGYSRQIPNFISRDTPFGVEVTNIQRIADDFLTRQYWSDNSTFNKAQVYTEFANRLDDLLASNTTSVSTAMDNFFLAMQNAVDDPTSLPNRELMIAEANALTRRFNDLGSSLARQNLTLNDQLSIFSQEVSSLSSNIADLNNKIRLAVAANKPANELRDQRDQLVDQLSGYLDITVVDQGAGEYSIFVGNGQPLVVGMNANTLAVKMGDPDNTQPGIAVVIAGRVTEVTNQISGGKIGGLFEFREKMLNPAINELGRIALAFQDSMNQVHREGMDLDGRLGDRFFTDINTSTAMQQRVSAKSTNSSSLESAGVRITDASKLPAFDFNIVFSNAEHFTLVRDDGRNLSSAQMQTVSSPDQVVDGSVYRDATSGKVIIGYQGMQITLDTRSGFFPNDTFRIQPNRNAAENIGVSLTNGRQLALASPIRISGAPDNTGTGVASVEITNISAKAFSDSGVLKPPVQILFNNSQQMTYTLYDISNPSQPKVLDLGLGPLENQLFKAGQPIQLDGYSLKIVNQPAPGDRFSLSYNTDGVSDNRNALRLSDLQQKKLIDGGSYQDAYGSLVSSVGTRTSVAQINLEANRSVREATANAKASVSGVNMDEEAARLVQFQQAYQASSQLIRASQTIFDSLLAAI</sequence>
<dbReference type="PANTHER" id="PTHR30033:SF1">
    <property type="entry name" value="FLAGELLAR HOOK-ASSOCIATED PROTEIN 1"/>
    <property type="match status" value="1"/>
</dbReference>
<feature type="domain" description="Flagellar basal body rod protein N-terminal" evidence="7">
    <location>
        <begin position="7"/>
        <end position="36"/>
    </location>
</feature>
<dbReference type="AlphaFoldDB" id="A0A5A9W8Y0"/>
<accession>A0A5A9W8Y0</accession>
<evidence type="ECO:0000256" key="5">
    <source>
        <dbReference type="ARBA" id="ARBA00022525"/>
    </source>
</evidence>
<comment type="caution">
    <text evidence="10">The sequence shown here is derived from an EMBL/GenBank/DDBJ whole genome shotgun (WGS) entry which is preliminary data.</text>
</comment>
<dbReference type="PANTHER" id="PTHR30033">
    <property type="entry name" value="FLAGELLAR HOOK-ASSOCIATED PROTEIN 1"/>
    <property type="match status" value="1"/>
</dbReference>
<evidence type="ECO:0000256" key="6">
    <source>
        <dbReference type="ARBA" id="ARBA00023143"/>
    </source>
</evidence>
<dbReference type="SUPFAM" id="SSF64518">
    <property type="entry name" value="Phase 1 flagellin"/>
    <property type="match status" value="2"/>
</dbReference>
<keyword evidence="11" id="KW-1185">Reference proteome</keyword>
<keyword evidence="10" id="KW-0966">Cell projection</keyword>
<dbReference type="GO" id="GO:0005198">
    <property type="term" value="F:structural molecule activity"/>
    <property type="evidence" value="ECO:0007669"/>
    <property type="project" value="InterPro"/>
</dbReference>
<keyword evidence="10" id="KW-0969">Cilium</keyword>
<name>A0A5A9W8Y0_9GAMM</name>
<protein>
    <recommendedName>
        <fullName evidence="4">Flagellar hook-associated protein 1</fullName>
    </recommendedName>
</protein>
<gene>
    <name evidence="10" type="primary">flgK</name>
    <name evidence="10" type="ORF">E1H14_02395</name>
</gene>
<evidence type="ECO:0000256" key="2">
    <source>
        <dbReference type="ARBA" id="ARBA00004613"/>
    </source>
</evidence>
<evidence type="ECO:0000256" key="3">
    <source>
        <dbReference type="ARBA" id="ARBA00009677"/>
    </source>
</evidence>
<evidence type="ECO:0000256" key="1">
    <source>
        <dbReference type="ARBA" id="ARBA00004365"/>
    </source>
</evidence>
<keyword evidence="10" id="KW-0282">Flagellum</keyword>